<dbReference type="Proteomes" id="UP000823897">
    <property type="component" value="Unassembled WGS sequence"/>
</dbReference>
<organism evidence="1 2">
    <name type="scientific">Candidatus Mediterraneibacter tabaqchaliae</name>
    <dbReference type="NCBI Taxonomy" id="2838689"/>
    <lineage>
        <taxon>Bacteria</taxon>
        <taxon>Bacillati</taxon>
        <taxon>Bacillota</taxon>
        <taxon>Clostridia</taxon>
        <taxon>Lachnospirales</taxon>
        <taxon>Lachnospiraceae</taxon>
        <taxon>Mediterraneibacter</taxon>
    </lineage>
</organism>
<reference evidence="1" key="2">
    <citation type="submission" date="2021-04" db="EMBL/GenBank/DDBJ databases">
        <authorList>
            <person name="Gilroy R."/>
        </authorList>
    </citation>
    <scope>NUCLEOTIDE SEQUENCE</scope>
    <source>
        <strain evidence="1">ChiGjej3B3-11674</strain>
    </source>
</reference>
<name>A0A9D2U333_9FIRM</name>
<comment type="caution">
    <text evidence="1">The sequence shown here is derived from an EMBL/GenBank/DDBJ whole genome shotgun (WGS) entry which is preliminary data.</text>
</comment>
<dbReference type="EMBL" id="DWUV01000202">
    <property type="protein sequence ID" value="HJD34977.1"/>
    <property type="molecule type" value="Genomic_DNA"/>
</dbReference>
<gene>
    <name evidence="1" type="ORF">H9911_10625</name>
</gene>
<accession>A0A9D2U333</accession>
<sequence>MESKTAINFLLYSLAGVTLESDKKTIVERASKRAFRDASSHVLSIKEDMKEELIDEGITTLRDSIIEGLGDSEKDENYDKWHGKLCTELKNIYKDKTADERKFTYGIAQKWVNMTMKYLTVFYCVFIQENPVSDFCQFYRVIAERYEKYFHAPVDRNILKEVKKEIRGEKEYLKTKNSAWSKWDADEEEWKNEKDIYHIFEGELKELIKEKESLLEWEMTAWISAQETEK</sequence>
<evidence type="ECO:0000313" key="1">
    <source>
        <dbReference type="EMBL" id="HJD34977.1"/>
    </source>
</evidence>
<dbReference type="AlphaFoldDB" id="A0A9D2U333"/>
<reference evidence="1" key="1">
    <citation type="journal article" date="2021" name="PeerJ">
        <title>Extensive microbial diversity within the chicken gut microbiome revealed by metagenomics and culture.</title>
        <authorList>
            <person name="Gilroy R."/>
            <person name="Ravi A."/>
            <person name="Getino M."/>
            <person name="Pursley I."/>
            <person name="Horton D.L."/>
            <person name="Alikhan N.F."/>
            <person name="Baker D."/>
            <person name="Gharbi K."/>
            <person name="Hall N."/>
            <person name="Watson M."/>
            <person name="Adriaenssens E.M."/>
            <person name="Foster-Nyarko E."/>
            <person name="Jarju S."/>
            <person name="Secka A."/>
            <person name="Antonio M."/>
            <person name="Oren A."/>
            <person name="Chaudhuri R.R."/>
            <person name="La Ragione R."/>
            <person name="Hildebrand F."/>
            <person name="Pallen M.J."/>
        </authorList>
    </citation>
    <scope>NUCLEOTIDE SEQUENCE</scope>
    <source>
        <strain evidence="1">ChiGjej3B3-11674</strain>
    </source>
</reference>
<evidence type="ECO:0000313" key="2">
    <source>
        <dbReference type="Proteomes" id="UP000823897"/>
    </source>
</evidence>
<protein>
    <submittedName>
        <fullName evidence="1">Uncharacterized protein</fullName>
    </submittedName>
</protein>
<proteinExistence type="predicted"/>